<dbReference type="EMBL" id="JADFFM010000001">
    <property type="protein sequence ID" value="MBE9665125.1"/>
    <property type="molecule type" value="Genomic_DNA"/>
</dbReference>
<comment type="caution">
    <text evidence="1">The sequence shown here is derived from an EMBL/GenBank/DDBJ whole genome shotgun (WGS) entry which is preliminary data.</text>
</comment>
<reference evidence="1 2" key="1">
    <citation type="submission" date="2020-10" db="EMBL/GenBank/DDBJ databases">
        <title>Mucilaginibacter mali sp. nov., isolated from rhizosphere soil of apple orchard.</title>
        <authorList>
            <person name="Lee J.-S."/>
            <person name="Kim H.S."/>
            <person name="Kim J.-S."/>
        </authorList>
    </citation>
    <scope>NUCLEOTIDE SEQUENCE [LARGE SCALE GENOMIC DNA]</scope>
    <source>
        <strain evidence="1 2">KCTC 23157</strain>
    </source>
</reference>
<name>A0ABR9XDH9_9SPHI</name>
<evidence type="ECO:0000313" key="1">
    <source>
        <dbReference type="EMBL" id="MBE9665125.1"/>
    </source>
</evidence>
<dbReference type="Proteomes" id="UP000632774">
    <property type="component" value="Unassembled WGS sequence"/>
</dbReference>
<dbReference type="InterPro" id="IPR011990">
    <property type="entry name" value="TPR-like_helical_dom_sf"/>
</dbReference>
<accession>A0ABR9XDH9</accession>
<keyword evidence="2" id="KW-1185">Reference proteome</keyword>
<dbReference type="SUPFAM" id="SSF48452">
    <property type="entry name" value="TPR-like"/>
    <property type="match status" value="1"/>
</dbReference>
<protein>
    <recommendedName>
        <fullName evidence="3">Tetratricopeptide repeat protein</fullName>
    </recommendedName>
</protein>
<proteinExistence type="predicted"/>
<evidence type="ECO:0000313" key="2">
    <source>
        <dbReference type="Proteomes" id="UP000632774"/>
    </source>
</evidence>
<sequence length="201" mass="23337">MRIALLILFCSISISASAQWWKLKKVEPRPAELENAQLQLQKNFLPVTVTPHPRIHTHTLLPGDYSLELAEQAAMKTAQHNMRFRIYDVASYNFRDLAQLYVQQNRFSEAKWYFLQSTFLARQQNNNKLTISNLSKLAMVKCEIGDFILAQQDLLEAREIAASHGWLIEIIEVEKKLTQIQRNRFASLRSDMRYAELAAEN</sequence>
<dbReference type="RefSeq" id="WP_194104535.1">
    <property type="nucleotide sequence ID" value="NZ_JADFFM010000001.1"/>
</dbReference>
<dbReference type="Gene3D" id="1.25.40.10">
    <property type="entry name" value="Tetratricopeptide repeat domain"/>
    <property type="match status" value="1"/>
</dbReference>
<organism evidence="1 2">
    <name type="scientific">Mucilaginibacter boryungensis</name>
    <dbReference type="NCBI Taxonomy" id="768480"/>
    <lineage>
        <taxon>Bacteria</taxon>
        <taxon>Pseudomonadati</taxon>
        <taxon>Bacteroidota</taxon>
        <taxon>Sphingobacteriia</taxon>
        <taxon>Sphingobacteriales</taxon>
        <taxon>Sphingobacteriaceae</taxon>
        <taxon>Mucilaginibacter</taxon>
    </lineage>
</organism>
<evidence type="ECO:0008006" key="3">
    <source>
        <dbReference type="Google" id="ProtNLM"/>
    </source>
</evidence>
<gene>
    <name evidence="1" type="ORF">IRJ18_02045</name>
</gene>